<evidence type="ECO:0000256" key="6">
    <source>
        <dbReference type="ARBA" id="ARBA00022679"/>
    </source>
</evidence>
<gene>
    <name evidence="17" type="ORF">VITISV_042997</name>
</gene>
<keyword evidence="4" id="KW-0597">Phosphoprotein</keyword>
<name>A5ANF6_VITVI</name>
<comment type="subcellular location">
    <subcellularLocation>
        <location evidence="1">Membrane</location>
        <topology evidence="1">Single-pass type I membrane protein</topology>
    </subcellularLocation>
</comment>
<dbReference type="Gene3D" id="3.80.10.10">
    <property type="entry name" value="Ribonuclease Inhibitor"/>
    <property type="match status" value="3"/>
</dbReference>
<evidence type="ECO:0000256" key="11">
    <source>
        <dbReference type="ARBA" id="ARBA00023170"/>
    </source>
</evidence>
<evidence type="ECO:0000256" key="8">
    <source>
        <dbReference type="ARBA" id="ARBA00022737"/>
    </source>
</evidence>
<sequence>MGITAWEFKLFNASDCVVGTVEIAPPAQPDQEAESTVTCDCSFSDATCHIVSIILKRLNLPGTLPPELANLTYLQNIDFAYNYLNGSIPTQWASMPLINISLLANRLSGEIPKEIGNFANLSFLILSSNQLSETLPKELGGLDLRDFRINDNNFNGTIPDFIQNWIQLTRLEMHASGLQGPIPSNISVLKNLNQLRISDINGTNQPFPVLDNIKSLRRLVLRNCNISGEIPSIIWRMTNLRVLDLSFNKLTGELPTAISSDSLKFMAMVTSPCIALLCIFAEEFLLFGLNLVERIVRVFKQSDLSYNNFTWQSPEQPACDNYKYCLQNGSYSVRLHFAEIEFTNDSTYGSLGKRMFDIYAQDELVKKDFNIEDHAKGALKPYTLPFNATVTNNVLEIRFYFAGRGTTRIPQRGVYGPLISAISVDPSQKAKERVYTEYTKIQRSKTPKGKQTSPLSGG</sequence>
<dbReference type="InterPro" id="IPR003591">
    <property type="entry name" value="Leu-rich_rpt_typical-subtyp"/>
</dbReference>
<dbReference type="Gene3D" id="2.60.120.430">
    <property type="entry name" value="Galactose-binding lectin"/>
    <property type="match status" value="1"/>
</dbReference>
<protein>
    <recommendedName>
        <fullName evidence="2">non-specific serine/threonine protein kinase</fullName>
        <ecNumber evidence="2">2.7.11.1</ecNumber>
    </recommendedName>
</protein>
<evidence type="ECO:0000313" key="17">
    <source>
        <dbReference type="EMBL" id="CAN82388.1"/>
    </source>
</evidence>
<dbReference type="PANTHER" id="PTHR48006">
    <property type="entry name" value="LEUCINE-RICH REPEAT-CONTAINING PROTEIN DDB_G0281931-RELATED"/>
    <property type="match status" value="1"/>
</dbReference>
<keyword evidence="6" id="KW-0808">Transferase</keyword>
<dbReference type="FunFam" id="3.80.10.10:FF:000433">
    <property type="entry name" value="Putative LRR receptor-like serine/threonine-protein kinase isoform A"/>
    <property type="match status" value="1"/>
</dbReference>
<dbReference type="Pfam" id="PF12799">
    <property type="entry name" value="LRR_4"/>
    <property type="match status" value="1"/>
</dbReference>
<keyword evidence="3" id="KW-0418">Kinase</keyword>
<evidence type="ECO:0000256" key="14">
    <source>
        <dbReference type="ARBA" id="ARBA00048679"/>
    </source>
</evidence>
<evidence type="ECO:0000256" key="15">
    <source>
        <dbReference type="SAM" id="MobiDB-lite"/>
    </source>
</evidence>
<keyword evidence="12" id="KW-0325">Glycoprotein</keyword>
<dbReference type="EMBL" id="AM430763">
    <property type="protein sequence ID" value="CAN82388.1"/>
    <property type="molecule type" value="Genomic_DNA"/>
</dbReference>
<keyword evidence="9" id="KW-0547">Nucleotide-binding</keyword>
<evidence type="ECO:0000256" key="10">
    <source>
        <dbReference type="ARBA" id="ARBA00022840"/>
    </source>
</evidence>
<keyword evidence="10" id="KW-0067">ATP-binding</keyword>
<evidence type="ECO:0000256" key="1">
    <source>
        <dbReference type="ARBA" id="ARBA00004479"/>
    </source>
</evidence>
<dbReference type="Pfam" id="PF11721">
    <property type="entry name" value="Malectin"/>
    <property type="match status" value="1"/>
</dbReference>
<feature type="compositionally biased region" description="Polar residues" evidence="15">
    <location>
        <begin position="449"/>
        <end position="458"/>
    </location>
</feature>
<evidence type="ECO:0000256" key="9">
    <source>
        <dbReference type="ARBA" id="ARBA00022741"/>
    </source>
</evidence>
<dbReference type="InterPro" id="IPR021720">
    <property type="entry name" value="Malectin_dom"/>
</dbReference>
<feature type="region of interest" description="Disordered" evidence="15">
    <location>
        <begin position="438"/>
        <end position="458"/>
    </location>
</feature>
<keyword evidence="11" id="KW-0675">Receptor</keyword>
<dbReference type="ExpressionAtlas" id="A5ANF6">
    <property type="expression patterns" value="baseline"/>
</dbReference>
<proteinExistence type="predicted"/>
<evidence type="ECO:0000259" key="16">
    <source>
        <dbReference type="Pfam" id="PF11721"/>
    </source>
</evidence>
<dbReference type="InterPro" id="IPR032675">
    <property type="entry name" value="LRR_dom_sf"/>
</dbReference>
<dbReference type="InterPro" id="IPR025875">
    <property type="entry name" value="Leu-rich_rpt_4"/>
</dbReference>
<dbReference type="InterPro" id="IPR001611">
    <property type="entry name" value="Leu-rich_rpt"/>
</dbReference>
<feature type="domain" description="Malectin" evidence="16">
    <location>
        <begin position="297"/>
        <end position="422"/>
    </location>
</feature>
<organism evidence="17">
    <name type="scientific">Vitis vinifera</name>
    <name type="common">Grape</name>
    <dbReference type="NCBI Taxonomy" id="29760"/>
    <lineage>
        <taxon>Eukaryota</taxon>
        <taxon>Viridiplantae</taxon>
        <taxon>Streptophyta</taxon>
        <taxon>Embryophyta</taxon>
        <taxon>Tracheophyta</taxon>
        <taxon>Spermatophyta</taxon>
        <taxon>Magnoliopsida</taxon>
        <taxon>eudicotyledons</taxon>
        <taxon>Gunneridae</taxon>
        <taxon>Pentapetalae</taxon>
        <taxon>rosids</taxon>
        <taxon>Vitales</taxon>
        <taxon>Vitaceae</taxon>
        <taxon>Viteae</taxon>
        <taxon>Vitis</taxon>
    </lineage>
</organism>
<keyword evidence="5" id="KW-0433">Leucine-rich repeat</keyword>
<keyword evidence="7" id="KW-0732">Signal</keyword>
<keyword evidence="8" id="KW-0677">Repeat</keyword>
<dbReference type="GO" id="GO:0004674">
    <property type="term" value="F:protein serine/threonine kinase activity"/>
    <property type="evidence" value="ECO:0007669"/>
    <property type="project" value="UniProtKB-KW"/>
</dbReference>
<dbReference type="GO" id="GO:0005524">
    <property type="term" value="F:ATP binding"/>
    <property type="evidence" value="ECO:0007669"/>
    <property type="project" value="UniProtKB-KW"/>
</dbReference>
<evidence type="ECO:0000256" key="7">
    <source>
        <dbReference type="ARBA" id="ARBA00022729"/>
    </source>
</evidence>
<dbReference type="InterPro" id="IPR051824">
    <property type="entry name" value="LRR_Rcpt-Like_S/T_Kinase"/>
</dbReference>
<dbReference type="Pfam" id="PF00560">
    <property type="entry name" value="LRR_1"/>
    <property type="match status" value="1"/>
</dbReference>
<reference evidence="17" key="1">
    <citation type="journal article" date="2007" name="PLoS ONE">
        <title>The first genome sequence of an elite grapevine cultivar (Pinot noir Vitis vinifera L.): coping with a highly heterozygous genome.</title>
        <authorList>
            <person name="Velasco R."/>
            <person name="Zharkikh A."/>
            <person name="Troggio M."/>
            <person name="Cartwright D.A."/>
            <person name="Cestaro A."/>
            <person name="Pruss D."/>
            <person name="Pindo M."/>
            <person name="FitzGerald L.M."/>
            <person name="Vezzulli S."/>
            <person name="Reid J."/>
            <person name="Malacarne G."/>
            <person name="Iliev D."/>
            <person name="Coppola G."/>
            <person name="Wardell B."/>
            <person name="Micheletti D."/>
            <person name="Macalma T."/>
            <person name="Facci M."/>
            <person name="Mitchell J.T."/>
            <person name="Perazzolli M."/>
            <person name="Eldredge G."/>
            <person name="Gatto P."/>
            <person name="Oyzerski R."/>
            <person name="Moretto M."/>
            <person name="Gutin N."/>
            <person name="Stefanini M."/>
            <person name="Chen Y."/>
            <person name="Segala C."/>
            <person name="Davenport C."/>
            <person name="Dematte L."/>
            <person name="Mraz A."/>
            <person name="Battilana J."/>
            <person name="Stormo K."/>
            <person name="Costa F."/>
            <person name="Tao Q."/>
            <person name="Si-Ammour A."/>
            <person name="Harkins T."/>
            <person name="Lackey A."/>
            <person name="Perbost C."/>
            <person name="Taillon B."/>
            <person name="Stella A."/>
            <person name="Solovyev V."/>
            <person name="Fawcett J.A."/>
            <person name="Sterck L."/>
            <person name="Vandepoele K."/>
            <person name="Grando S.M."/>
            <person name="Toppo S."/>
            <person name="Moser C."/>
            <person name="Lanchbury J."/>
            <person name="Bogden R."/>
            <person name="Skolnick M."/>
            <person name="Sgaramella V."/>
            <person name="Bhatnagar S.K."/>
            <person name="Fontana P."/>
            <person name="Gutin A."/>
            <person name="Van de Peer Y."/>
            <person name="Salamini F."/>
            <person name="Viola R."/>
        </authorList>
    </citation>
    <scope>NUCLEOTIDE SEQUENCE</scope>
</reference>
<accession>A5ANF6</accession>
<evidence type="ECO:0000256" key="12">
    <source>
        <dbReference type="ARBA" id="ARBA00023180"/>
    </source>
</evidence>
<evidence type="ECO:0000256" key="3">
    <source>
        <dbReference type="ARBA" id="ARBA00022527"/>
    </source>
</evidence>
<evidence type="ECO:0000256" key="2">
    <source>
        <dbReference type="ARBA" id="ARBA00012513"/>
    </source>
</evidence>
<evidence type="ECO:0000256" key="5">
    <source>
        <dbReference type="ARBA" id="ARBA00022614"/>
    </source>
</evidence>
<dbReference type="GO" id="GO:0016020">
    <property type="term" value="C:membrane"/>
    <property type="evidence" value="ECO:0007669"/>
    <property type="project" value="UniProtKB-SubCell"/>
</dbReference>
<dbReference type="SUPFAM" id="SSF52058">
    <property type="entry name" value="L domain-like"/>
    <property type="match status" value="1"/>
</dbReference>
<dbReference type="SMART" id="SM00369">
    <property type="entry name" value="LRR_TYP"/>
    <property type="match status" value="2"/>
</dbReference>
<comment type="catalytic activity">
    <reaction evidence="13">
        <text>L-threonyl-[protein] + ATP = O-phospho-L-threonyl-[protein] + ADP + H(+)</text>
        <dbReference type="Rhea" id="RHEA:46608"/>
        <dbReference type="Rhea" id="RHEA-COMP:11060"/>
        <dbReference type="Rhea" id="RHEA-COMP:11605"/>
        <dbReference type="ChEBI" id="CHEBI:15378"/>
        <dbReference type="ChEBI" id="CHEBI:30013"/>
        <dbReference type="ChEBI" id="CHEBI:30616"/>
        <dbReference type="ChEBI" id="CHEBI:61977"/>
        <dbReference type="ChEBI" id="CHEBI:456216"/>
        <dbReference type="EC" id="2.7.11.1"/>
    </reaction>
</comment>
<evidence type="ECO:0000256" key="4">
    <source>
        <dbReference type="ARBA" id="ARBA00022553"/>
    </source>
</evidence>
<dbReference type="EC" id="2.7.11.1" evidence="2"/>
<keyword evidence="3" id="KW-0723">Serine/threonine-protein kinase</keyword>
<evidence type="ECO:0000256" key="13">
    <source>
        <dbReference type="ARBA" id="ARBA00047899"/>
    </source>
</evidence>
<dbReference type="PANTHER" id="PTHR48006:SF56">
    <property type="entry name" value="PROTEIN KINASE DOMAIN-CONTAINING PROTEIN"/>
    <property type="match status" value="1"/>
</dbReference>
<dbReference type="AlphaFoldDB" id="A5ANF6"/>
<comment type="catalytic activity">
    <reaction evidence="14">
        <text>L-seryl-[protein] + ATP = O-phospho-L-seryl-[protein] + ADP + H(+)</text>
        <dbReference type="Rhea" id="RHEA:17989"/>
        <dbReference type="Rhea" id="RHEA-COMP:9863"/>
        <dbReference type="Rhea" id="RHEA-COMP:11604"/>
        <dbReference type="ChEBI" id="CHEBI:15378"/>
        <dbReference type="ChEBI" id="CHEBI:29999"/>
        <dbReference type="ChEBI" id="CHEBI:30616"/>
        <dbReference type="ChEBI" id="CHEBI:83421"/>
        <dbReference type="ChEBI" id="CHEBI:456216"/>
        <dbReference type="EC" id="2.7.11.1"/>
    </reaction>
</comment>